<comment type="caution">
    <text evidence="2">The sequence shown here is derived from an EMBL/GenBank/DDBJ whole genome shotgun (WGS) entry which is preliminary data.</text>
</comment>
<gene>
    <name evidence="2" type="primary">NCL1_43356</name>
    <name evidence="2" type="ORF">NPIL_531791</name>
</gene>
<dbReference type="Proteomes" id="UP000887013">
    <property type="component" value="Unassembled WGS sequence"/>
</dbReference>
<dbReference type="AlphaFoldDB" id="A0A8X6QHJ7"/>
<sequence length="383" mass="42966">MSTAIQTVSKPSACSFLKQYWKRLISGALLGSGGLGYCLFLNLKERNKWTLAIFIGGSVGISVVTSTFYGMSGCSQKLIEASPNRTCSQTQTIYNPLDIMKVLYENMTDVYFKSTNDDVIGISKAQCERCKKLARSTYNKTRKFETHCRESNSDATFDLLQMQKYKKDFRALNRECELDLEAELDTDISKLIATTKDAISNLGQTSRAGYPKALGNAEEEQGNYKSPYEEELMSLKAREIVLETRNLVFKLNRSFGTVVNECVKSFTKVGKLAIETDKLTKQVLQSVEPLKVEENCTQTDVASSPEKAAIQGSMEILPFTRPYFDISEIHYDDDEEDDATSCQDSESNKSIVAYSDSESIKNKIGGMVRELKRRRSVKSVSKE</sequence>
<keyword evidence="1" id="KW-0812">Transmembrane</keyword>
<feature type="transmembrane region" description="Helical" evidence="1">
    <location>
        <begin position="49"/>
        <end position="71"/>
    </location>
</feature>
<organism evidence="2 3">
    <name type="scientific">Nephila pilipes</name>
    <name type="common">Giant wood spider</name>
    <name type="synonym">Nephila maculata</name>
    <dbReference type="NCBI Taxonomy" id="299642"/>
    <lineage>
        <taxon>Eukaryota</taxon>
        <taxon>Metazoa</taxon>
        <taxon>Ecdysozoa</taxon>
        <taxon>Arthropoda</taxon>
        <taxon>Chelicerata</taxon>
        <taxon>Arachnida</taxon>
        <taxon>Araneae</taxon>
        <taxon>Araneomorphae</taxon>
        <taxon>Entelegynae</taxon>
        <taxon>Araneoidea</taxon>
        <taxon>Nephilidae</taxon>
        <taxon>Nephila</taxon>
    </lineage>
</organism>
<accession>A0A8X6QHJ7</accession>
<name>A0A8X6QHJ7_NEPPI</name>
<protein>
    <submittedName>
        <fullName evidence="2">Uncharacterized protein</fullName>
    </submittedName>
</protein>
<keyword evidence="3" id="KW-1185">Reference proteome</keyword>
<dbReference type="OrthoDB" id="10361753at2759"/>
<evidence type="ECO:0000313" key="3">
    <source>
        <dbReference type="Proteomes" id="UP000887013"/>
    </source>
</evidence>
<feature type="transmembrane region" description="Helical" evidence="1">
    <location>
        <begin position="20"/>
        <end position="42"/>
    </location>
</feature>
<evidence type="ECO:0000313" key="2">
    <source>
        <dbReference type="EMBL" id="GFU27445.1"/>
    </source>
</evidence>
<dbReference type="EMBL" id="BMAW01032843">
    <property type="protein sequence ID" value="GFU27445.1"/>
    <property type="molecule type" value="Genomic_DNA"/>
</dbReference>
<keyword evidence="1" id="KW-0472">Membrane</keyword>
<proteinExistence type="predicted"/>
<evidence type="ECO:0000256" key="1">
    <source>
        <dbReference type="SAM" id="Phobius"/>
    </source>
</evidence>
<keyword evidence="1" id="KW-1133">Transmembrane helix</keyword>
<reference evidence="2" key="1">
    <citation type="submission" date="2020-08" db="EMBL/GenBank/DDBJ databases">
        <title>Multicomponent nature underlies the extraordinary mechanical properties of spider dragline silk.</title>
        <authorList>
            <person name="Kono N."/>
            <person name="Nakamura H."/>
            <person name="Mori M."/>
            <person name="Yoshida Y."/>
            <person name="Ohtoshi R."/>
            <person name="Malay A.D."/>
            <person name="Moran D.A.P."/>
            <person name="Tomita M."/>
            <person name="Numata K."/>
            <person name="Arakawa K."/>
        </authorList>
    </citation>
    <scope>NUCLEOTIDE SEQUENCE</scope>
</reference>